<feature type="domain" description="SpoVR protein-like N-terminal" evidence="1">
    <location>
        <begin position="9"/>
        <end position="168"/>
    </location>
</feature>
<dbReference type="EMBL" id="LJCR01000792">
    <property type="protein sequence ID" value="KPV51748.1"/>
    <property type="molecule type" value="Genomic_DNA"/>
</dbReference>
<protein>
    <submittedName>
        <fullName evidence="2">SpoVR family protein</fullName>
    </submittedName>
</protein>
<proteinExistence type="predicted"/>
<dbReference type="PANTHER" id="PTHR30029:SF2">
    <property type="entry name" value="STAGE V SPORULATION PROTEIN R"/>
    <property type="match status" value="1"/>
</dbReference>
<gene>
    <name evidence="2" type="ORF">SE17_19465</name>
</gene>
<comment type="caution">
    <text evidence="2">The sequence shown here is derived from an EMBL/GenBank/DDBJ whole genome shotgun (WGS) entry which is preliminary data.</text>
</comment>
<evidence type="ECO:0000313" key="3">
    <source>
        <dbReference type="Proteomes" id="UP000050509"/>
    </source>
</evidence>
<accession>A0A0P9D8M3</accession>
<keyword evidence="3" id="KW-1185">Reference proteome</keyword>
<name>A0A0P9D8M3_9CHLR</name>
<organism evidence="2 3">
    <name type="scientific">Kouleothrix aurantiaca</name>
    <dbReference type="NCBI Taxonomy" id="186479"/>
    <lineage>
        <taxon>Bacteria</taxon>
        <taxon>Bacillati</taxon>
        <taxon>Chloroflexota</taxon>
        <taxon>Chloroflexia</taxon>
        <taxon>Chloroflexales</taxon>
        <taxon>Roseiflexineae</taxon>
        <taxon>Roseiflexaceae</taxon>
        <taxon>Kouleothrix</taxon>
    </lineage>
</organism>
<dbReference type="InterPro" id="IPR007390">
    <property type="entry name" value="Spore_V_R"/>
</dbReference>
<reference evidence="2 3" key="1">
    <citation type="submission" date="2015-09" db="EMBL/GenBank/DDBJ databases">
        <title>Draft genome sequence of Kouleothrix aurantiaca JCM 19913.</title>
        <authorList>
            <person name="Hemp J."/>
        </authorList>
    </citation>
    <scope>NUCLEOTIDE SEQUENCE [LARGE SCALE GENOMIC DNA]</scope>
    <source>
        <strain evidence="2 3">COM-B</strain>
    </source>
</reference>
<dbReference type="Pfam" id="PF04293">
    <property type="entry name" value="SpoVR"/>
    <property type="match status" value="1"/>
</dbReference>
<dbReference type="InterPro" id="IPR056174">
    <property type="entry name" value="SpoVR_N"/>
</dbReference>
<dbReference type="AlphaFoldDB" id="A0A0P9D8M3"/>
<evidence type="ECO:0000259" key="1">
    <source>
        <dbReference type="Pfam" id="PF04293"/>
    </source>
</evidence>
<evidence type="ECO:0000313" key="2">
    <source>
        <dbReference type="EMBL" id="KPV51748.1"/>
    </source>
</evidence>
<feature type="non-terminal residue" evidence="2">
    <location>
        <position position="172"/>
    </location>
</feature>
<dbReference type="PATRIC" id="fig|186479.3.peg.10205"/>
<dbReference type="PANTHER" id="PTHR30029">
    <property type="entry name" value="STAGE V SPORULATION PROTEIN R"/>
    <property type="match status" value="1"/>
</dbReference>
<sequence length="172" mass="20270">MKKTSLPPELQAAWEEIEDHAKNYGLDFYPIIYEVLDYRTLYETAALGGFPTRYPHWRFGMEYDQLIKGHVWLGSTIYEMVINTNPSYAYLLEGNEMVTQKMVMAHVAGHVDFFKNNMWFSHTNRKMLDEMANHAARIQRIVDRQGYEMVEDFIDTCLSLDNLIDYHAPYIK</sequence>
<dbReference type="Proteomes" id="UP000050509">
    <property type="component" value="Unassembled WGS sequence"/>
</dbReference>